<dbReference type="SUPFAM" id="SSF50891">
    <property type="entry name" value="Cyclophilin-like"/>
    <property type="match status" value="2"/>
</dbReference>
<sequence length="668" mass="72627">MRTGIRYASRKVSSALPVHTLILLVGLVFAVIIMMWSLHTVHHNDVYLNPHRLEDGGGADAGSSNINGGSNNAGFGSSITTISSNGADGAVASTSSTTDSSSSSTTTTTTTVSSSSGRSTIGEAGLDHCHVDENNEYHGGVVVWGDKNVKASIAECCESCAATSGCNIWVYCGREEGCGYTQPPRPKGECWLKQNTLSYVMSNYGQGHSGIAWTAGALYSAAEYDNYVKEREIARKAELDRLRKLREDPELPLVWMDVSLNGTLLGRIEMVLFVKEAPRAAENMRLLCSGELGVSPTGQRYHLKGSYFYRIIDRFIDQTGAEADGIFGGEFHDDPGGLMLKHTHKGLLSMANRGPNTNGGHFSLIMGPAHHLDGSYTIFGEIVSGLEYAESINSLSKGQRNNELLQSRLAQIVEAGQSRPGSVVGTPEFRAVIEAEKRRVEWRRSHPMKELNRLRNLFEDQSLPLVYLDVAIKGVYAGRIEMVLFVKEAPRAAENFRLLCTGEAGVAPDGHEGAGKPYHFKGAYFYRIIDRFIDQTGAETDSPLGGYFLDDAGGLKINHTHMGLLSMANRGPNTNGAHFSLIMAPAHHLDGSYTIFGEIVDGHNVAYEINALTNDDPNHEHSGSKDAQIVDSGELRRGTHWQTDAFQSAIAAEKARIRESKTMGLLSR</sequence>
<keyword evidence="3" id="KW-0812">Transmembrane</keyword>
<dbReference type="Gene3D" id="2.40.100.10">
    <property type="entry name" value="Cyclophilin-like"/>
    <property type="match status" value="2"/>
</dbReference>
<comment type="similarity">
    <text evidence="1">Belongs to the cyclophilin-type PPIase family.</text>
</comment>
<feature type="region of interest" description="Disordered" evidence="2">
    <location>
        <begin position="88"/>
        <end position="120"/>
    </location>
</feature>
<accession>A0A8J4BM55</accession>
<feature type="compositionally biased region" description="Low complexity" evidence="2">
    <location>
        <begin position="93"/>
        <end position="120"/>
    </location>
</feature>
<evidence type="ECO:0000313" key="6">
    <source>
        <dbReference type="Proteomes" id="UP000747399"/>
    </source>
</evidence>
<keyword evidence="3" id="KW-0472">Membrane</keyword>
<dbReference type="GO" id="GO:0006457">
    <property type="term" value="P:protein folding"/>
    <property type="evidence" value="ECO:0007669"/>
    <property type="project" value="TreeGrafter"/>
</dbReference>
<dbReference type="AlphaFoldDB" id="A0A8J4BM55"/>
<feature type="domain" description="PPIase cyclophilin-type" evidence="4">
    <location>
        <begin position="255"/>
        <end position="417"/>
    </location>
</feature>
<evidence type="ECO:0000256" key="3">
    <source>
        <dbReference type="SAM" id="Phobius"/>
    </source>
</evidence>
<dbReference type="EMBL" id="BNCO01000045">
    <property type="protein sequence ID" value="GIL61498.1"/>
    <property type="molecule type" value="Genomic_DNA"/>
</dbReference>
<dbReference type="InterPro" id="IPR029000">
    <property type="entry name" value="Cyclophilin-like_dom_sf"/>
</dbReference>
<dbReference type="GO" id="GO:0005737">
    <property type="term" value="C:cytoplasm"/>
    <property type="evidence" value="ECO:0007669"/>
    <property type="project" value="TreeGrafter"/>
</dbReference>
<protein>
    <recommendedName>
        <fullName evidence="4">PPIase cyclophilin-type domain-containing protein</fullName>
    </recommendedName>
</protein>
<dbReference type="GO" id="GO:0003755">
    <property type="term" value="F:peptidyl-prolyl cis-trans isomerase activity"/>
    <property type="evidence" value="ECO:0007669"/>
    <property type="project" value="InterPro"/>
</dbReference>
<proteinExistence type="inferred from homology"/>
<dbReference type="Pfam" id="PF00160">
    <property type="entry name" value="Pro_isomerase"/>
    <property type="match status" value="2"/>
</dbReference>
<gene>
    <name evidence="5" type="ORF">Vafri_15930</name>
</gene>
<dbReference type="InterPro" id="IPR002130">
    <property type="entry name" value="Cyclophilin-type_PPIase_dom"/>
</dbReference>
<feature type="transmembrane region" description="Helical" evidence="3">
    <location>
        <begin position="21"/>
        <end position="39"/>
    </location>
</feature>
<dbReference type="InterPro" id="IPR003609">
    <property type="entry name" value="Pan_app"/>
</dbReference>
<evidence type="ECO:0000256" key="1">
    <source>
        <dbReference type="ARBA" id="ARBA00007365"/>
    </source>
</evidence>
<dbReference type="PANTHER" id="PTHR11071">
    <property type="entry name" value="PEPTIDYL-PROLYL CIS-TRANS ISOMERASE"/>
    <property type="match status" value="1"/>
</dbReference>
<evidence type="ECO:0000313" key="5">
    <source>
        <dbReference type="EMBL" id="GIL61498.1"/>
    </source>
</evidence>
<dbReference type="PRINTS" id="PR00153">
    <property type="entry name" value="CSAPPISMRASE"/>
</dbReference>
<dbReference type="GO" id="GO:0016018">
    <property type="term" value="F:cyclosporin A binding"/>
    <property type="evidence" value="ECO:0007669"/>
    <property type="project" value="TreeGrafter"/>
</dbReference>
<dbReference type="Gene3D" id="3.50.4.10">
    <property type="entry name" value="Hepatocyte Growth Factor"/>
    <property type="match status" value="1"/>
</dbReference>
<evidence type="ECO:0000259" key="4">
    <source>
        <dbReference type="PROSITE" id="PS50072"/>
    </source>
</evidence>
<evidence type="ECO:0000256" key="2">
    <source>
        <dbReference type="SAM" id="MobiDB-lite"/>
    </source>
</evidence>
<dbReference type="PANTHER" id="PTHR11071:SF561">
    <property type="entry name" value="PEPTIDYL-PROLYL CIS-TRANS ISOMERASE D-RELATED"/>
    <property type="match status" value="1"/>
</dbReference>
<name>A0A8J4BM55_9CHLO</name>
<comment type="caution">
    <text evidence="5">The sequence shown here is derived from an EMBL/GenBank/DDBJ whole genome shotgun (WGS) entry which is preliminary data.</text>
</comment>
<reference evidence="5" key="1">
    <citation type="journal article" date="2021" name="Proc. Natl. Acad. Sci. U.S.A.">
        <title>Three genomes in the algal genus Volvox reveal the fate of a haploid sex-determining region after a transition to homothallism.</title>
        <authorList>
            <person name="Yamamoto K."/>
            <person name="Hamaji T."/>
            <person name="Kawai-Toyooka H."/>
            <person name="Matsuzaki R."/>
            <person name="Takahashi F."/>
            <person name="Nishimura Y."/>
            <person name="Kawachi M."/>
            <person name="Noguchi H."/>
            <person name="Minakuchi Y."/>
            <person name="Umen J.G."/>
            <person name="Toyoda A."/>
            <person name="Nozaki H."/>
        </authorList>
    </citation>
    <scope>NUCLEOTIDE SEQUENCE</scope>
    <source>
        <strain evidence="5">NIES-3780</strain>
    </source>
</reference>
<dbReference type="Pfam" id="PF14295">
    <property type="entry name" value="PAN_4"/>
    <property type="match status" value="1"/>
</dbReference>
<keyword evidence="6" id="KW-1185">Reference proteome</keyword>
<keyword evidence="3" id="KW-1133">Transmembrane helix</keyword>
<dbReference type="Proteomes" id="UP000747399">
    <property type="component" value="Unassembled WGS sequence"/>
</dbReference>
<feature type="domain" description="PPIase cyclophilin-type" evidence="4">
    <location>
        <begin position="467"/>
        <end position="634"/>
    </location>
</feature>
<dbReference type="PROSITE" id="PS50072">
    <property type="entry name" value="CSA_PPIASE_2"/>
    <property type="match status" value="2"/>
</dbReference>
<organism evidence="5 6">
    <name type="scientific">Volvox africanus</name>
    <dbReference type="NCBI Taxonomy" id="51714"/>
    <lineage>
        <taxon>Eukaryota</taxon>
        <taxon>Viridiplantae</taxon>
        <taxon>Chlorophyta</taxon>
        <taxon>core chlorophytes</taxon>
        <taxon>Chlorophyceae</taxon>
        <taxon>CS clade</taxon>
        <taxon>Chlamydomonadales</taxon>
        <taxon>Volvocaceae</taxon>
        <taxon>Volvox</taxon>
    </lineage>
</organism>